<dbReference type="Pfam" id="PF13194">
    <property type="entry name" value="DUF4010"/>
    <property type="match status" value="1"/>
</dbReference>
<feature type="domain" description="MgtC/SapB/SrpB/YhiD N-terminal" evidence="2">
    <location>
        <begin position="16"/>
        <end position="133"/>
    </location>
</feature>
<protein>
    <submittedName>
        <fullName evidence="4">Putative membrane protein</fullName>
    </submittedName>
</protein>
<evidence type="ECO:0000256" key="1">
    <source>
        <dbReference type="SAM" id="Phobius"/>
    </source>
</evidence>
<dbReference type="PANTHER" id="PTHR39084:SF1">
    <property type="entry name" value="DUF4010 DOMAIN-CONTAINING PROTEIN"/>
    <property type="match status" value="1"/>
</dbReference>
<proteinExistence type="predicted"/>
<feature type="transmembrane region" description="Helical" evidence="1">
    <location>
        <begin position="313"/>
        <end position="333"/>
    </location>
</feature>
<reference evidence="5" key="1">
    <citation type="submission" date="2014-11" db="EMBL/GenBank/DDBJ databases">
        <title>Draft genome sequence of Hydrogenophaga intermedia S1.</title>
        <authorList>
            <person name="Gan H.M."/>
            <person name="Chew T.H."/>
            <person name="Stolz A."/>
        </authorList>
    </citation>
    <scope>NUCLEOTIDE SEQUENCE [LARGE SCALE GENOMIC DNA]</scope>
    <source>
        <strain evidence="5">S1</strain>
    </source>
</reference>
<feature type="transmembrane region" description="Helical" evidence="1">
    <location>
        <begin position="12"/>
        <end position="28"/>
    </location>
</feature>
<feature type="transmembrane region" description="Helical" evidence="1">
    <location>
        <begin position="48"/>
        <end position="79"/>
    </location>
</feature>
<dbReference type="PANTHER" id="PTHR39084">
    <property type="entry name" value="MEMBRANE PROTEIN-RELATED"/>
    <property type="match status" value="1"/>
</dbReference>
<feature type="transmembrane region" description="Helical" evidence="1">
    <location>
        <begin position="345"/>
        <end position="366"/>
    </location>
</feature>
<dbReference type="Proteomes" id="UP000028878">
    <property type="component" value="Unassembled WGS sequence"/>
</dbReference>
<dbReference type="InterPro" id="IPR025105">
    <property type="entry name" value="DUF4010"/>
</dbReference>
<sequence>MNGLISADLSHAAATLAVALGCGLLVGIERERRKGQGPARALAGLRSFALTCVTGAAAALTGLNGVVVAGAAFIAGLGVVAYLKDRSDDPGVTTEVALLLIYLVGVLSAHSAMLAAGLAAGLTVVLAVRERAHRFVTHWLRPAEGRDGLLLVALVLLGLPLLPDRPLWGEVLNPRGIGSLVALLLALQSAAHLARRLLATRHAVALSSLASGFVSSTATIASLGLAVRGGAASARAMAGGGLLSCVSTQLQLLLVAAAVRPAWLEVLWLPALAAGVLALGVGWWLVRGDGGDVVVTGATPRTEALPAPREDRMFSLGGALAVAALLVGIQALVHGLQGWLGDTGLIVGAVVGALADLHASVAAVFADAPPGDAARHALMLVLLVHASSKSVTAFASGGWAYLRWLAPGLWLHTLLGVALLASMSMA</sequence>
<feature type="transmembrane region" description="Helical" evidence="1">
    <location>
        <begin position="239"/>
        <end position="259"/>
    </location>
</feature>
<feature type="transmembrane region" description="Helical" evidence="1">
    <location>
        <begin position="206"/>
        <end position="227"/>
    </location>
</feature>
<keyword evidence="1" id="KW-0812">Transmembrane</keyword>
<feature type="transmembrane region" description="Helical" evidence="1">
    <location>
        <begin position="99"/>
        <end position="128"/>
    </location>
</feature>
<feature type="domain" description="DUF4010" evidence="3">
    <location>
        <begin position="184"/>
        <end position="391"/>
    </location>
</feature>
<dbReference type="RefSeq" id="WP_009517066.1">
    <property type="nucleotide sequence ID" value="NZ_CCAE010000009.1"/>
</dbReference>
<feature type="transmembrane region" description="Helical" evidence="1">
    <location>
        <begin position="409"/>
        <end position="425"/>
    </location>
</feature>
<evidence type="ECO:0000259" key="2">
    <source>
        <dbReference type="Pfam" id="PF02308"/>
    </source>
</evidence>
<evidence type="ECO:0000313" key="4">
    <source>
        <dbReference type="EMBL" id="CDN87254.1"/>
    </source>
</evidence>
<keyword evidence="5" id="KW-1185">Reference proteome</keyword>
<dbReference type="EMBL" id="CCAE010000009">
    <property type="protein sequence ID" value="CDN87254.1"/>
    <property type="molecule type" value="Genomic_DNA"/>
</dbReference>
<evidence type="ECO:0000313" key="5">
    <source>
        <dbReference type="Proteomes" id="UP000028878"/>
    </source>
</evidence>
<feature type="transmembrane region" description="Helical" evidence="1">
    <location>
        <begin position="266"/>
        <end position="286"/>
    </location>
</feature>
<gene>
    <name evidence="4" type="ORF">BN948_01673</name>
</gene>
<keyword evidence="1" id="KW-1133">Transmembrane helix</keyword>
<keyword evidence="1" id="KW-0472">Membrane</keyword>
<accession>A0A1L1PEL5</accession>
<evidence type="ECO:0000259" key="3">
    <source>
        <dbReference type="Pfam" id="PF13194"/>
    </source>
</evidence>
<name>A0A1L1PEL5_HYDIT</name>
<dbReference type="Pfam" id="PF02308">
    <property type="entry name" value="MgtC"/>
    <property type="match status" value="1"/>
</dbReference>
<organism evidence="4 5">
    <name type="scientific">Hydrogenophaga intermedia</name>
    <dbReference type="NCBI Taxonomy" id="65786"/>
    <lineage>
        <taxon>Bacteria</taxon>
        <taxon>Pseudomonadati</taxon>
        <taxon>Pseudomonadota</taxon>
        <taxon>Betaproteobacteria</taxon>
        <taxon>Burkholderiales</taxon>
        <taxon>Comamonadaceae</taxon>
        <taxon>Hydrogenophaga</taxon>
    </lineage>
</organism>
<dbReference type="InterPro" id="IPR049177">
    <property type="entry name" value="MgtC_SapB_SrpB_YhiD_N"/>
</dbReference>
<dbReference type="AlphaFoldDB" id="A0A1L1PEL5"/>